<dbReference type="InterPro" id="IPR027417">
    <property type="entry name" value="P-loop_NTPase"/>
</dbReference>
<dbReference type="InterPro" id="IPR000792">
    <property type="entry name" value="Tscrpt_reg_LuxR_C"/>
</dbReference>
<dbReference type="SUPFAM" id="SSF46894">
    <property type="entry name" value="C-terminal effector domain of the bipartite response regulators"/>
    <property type="match status" value="1"/>
</dbReference>
<dbReference type="SMART" id="SM00421">
    <property type="entry name" value="HTH_LUXR"/>
    <property type="match status" value="1"/>
</dbReference>
<proteinExistence type="predicted"/>
<feature type="domain" description="HTH luxR-type" evidence="3">
    <location>
        <begin position="883"/>
        <end position="948"/>
    </location>
</feature>
<protein>
    <submittedName>
        <fullName evidence="4">AAA family ATPase</fullName>
    </submittedName>
</protein>
<dbReference type="Gene3D" id="1.10.10.10">
    <property type="entry name" value="Winged helix-like DNA-binding domain superfamily/Winged helix DNA-binding domain"/>
    <property type="match status" value="1"/>
</dbReference>
<keyword evidence="1" id="KW-0547">Nucleotide-binding</keyword>
<dbReference type="SUPFAM" id="SSF48452">
    <property type="entry name" value="TPR-like"/>
    <property type="match status" value="1"/>
</dbReference>
<dbReference type="Pfam" id="PF13191">
    <property type="entry name" value="AAA_16"/>
    <property type="match status" value="1"/>
</dbReference>
<organism evidence="4 5">
    <name type="scientific">Geochorda subterranea</name>
    <dbReference type="NCBI Taxonomy" id="3109564"/>
    <lineage>
        <taxon>Bacteria</taxon>
        <taxon>Bacillati</taxon>
        <taxon>Bacillota</taxon>
        <taxon>Limnochordia</taxon>
        <taxon>Limnochordales</taxon>
        <taxon>Geochordaceae</taxon>
        <taxon>Geochorda</taxon>
    </lineage>
</organism>
<dbReference type="InterPro" id="IPR036388">
    <property type="entry name" value="WH-like_DNA-bd_sf"/>
</dbReference>
<evidence type="ECO:0000256" key="2">
    <source>
        <dbReference type="ARBA" id="ARBA00022840"/>
    </source>
</evidence>
<accession>A0ABZ1BS44</accession>
<dbReference type="CDD" id="cd06170">
    <property type="entry name" value="LuxR_C_like"/>
    <property type="match status" value="1"/>
</dbReference>
<dbReference type="Proteomes" id="UP001333102">
    <property type="component" value="Chromosome"/>
</dbReference>
<sequence length="951" mass="103121">MPLPFVGRRGELAGLRESLAEAAAGHGRLILVGGEAGIGKSTLLRRVASAADGFALAWGHCPGPDETPPYGPWTEIVERLAGTGRGEAEHLPPPFGAAPGHWTLYERAASLGQWLASRGRPLLLIVEDIHWADRGSLDLLRHLAPRLPAWPVLVAATYRTDEIGRRHPLWQLLPELTRSGASRLSLGLLSPEEVTELVAAALPETPATEELARSLYARTAGHPLFVGELLEEAARRGRALLVDEPLPQTLRQALDAKLGRLPDEVRGVLLGAAVIGERFGYDLLARVTEVEEERLAEAVEAAVDSHVIEPVSADGSVFAFTHPLLREALMGGLVGGRRRRWHHRVGQALLQEPAPDPDAVAFHLTRAGDPRAWAYLVAAADRAVELGELQKARAHLEQALGLLGPGSSGRGEVLLKLGNCLLWEAPERAASLWREAEEAARSEPDPAVAVWARHLLVERVLAREPADWRERVESVMAEQAAMLSEPRYRALERDLFGRCLGAPRAGLLLVESLALGGDPETAARQLEQLAGSASADDPDLRESVMLLLLLRGRLDEASALCGKAAREALETRDYRNAVRLKAIQLRLVLIGGAERPDEVDAVAAELQALESQARHRSGYAYLPEGRSLAGVYHYFRGKWQAAWRDVVEAARQEMGTYGAPLAYHGALMLLQAGDVAGARALIDRVPPPRPDAPVPLGNYLLVLPHALRAEVHLAMGEVGPARRWLEAAERWPALGASPFFRAVVRLAWARYYWKTGSGEAAWHAAVEALVDARSVGSSLIAIHAHRLLGELAADRQDLEAASKHFGDALELAHRCRLPFEVALTRLARGRSLGSTPDSREELRAAVELFRQMGAEPAEAMARAALAKWEEAGARHPGAAAASAARLPDRLTPREAEVVALVALGLTDQEIAARLFISRKTVDRHLRNIFNKTRVPNRAALAAYATRHGLAG</sequence>
<gene>
    <name evidence="4" type="ORF">VLY81_05545</name>
</gene>
<evidence type="ECO:0000313" key="4">
    <source>
        <dbReference type="EMBL" id="WRP15627.1"/>
    </source>
</evidence>
<dbReference type="RefSeq" id="WP_324670033.1">
    <property type="nucleotide sequence ID" value="NZ_CP141614.1"/>
</dbReference>
<dbReference type="InterPro" id="IPR011990">
    <property type="entry name" value="TPR-like_helical_dom_sf"/>
</dbReference>
<evidence type="ECO:0000313" key="5">
    <source>
        <dbReference type="Proteomes" id="UP001333102"/>
    </source>
</evidence>
<evidence type="ECO:0000259" key="3">
    <source>
        <dbReference type="PROSITE" id="PS50043"/>
    </source>
</evidence>
<reference evidence="5" key="1">
    <citation type="submission" date="2023-12" db="EMBL/GenBank/DDBJ databases">
        <title>Novel isolates from deep terrestrial aquifers shed light on the physiology and ecology of the class Limnochordia.</title>
        <authorList>
            <person name="Karnachuk O.V."/>
            <person name="Lukina A.P."/>
            <person name="Avakyan M.R."/>
            <person name="Kadnikov V."/>
            <person name="Begmatov S."/>
            <person name="Beletsky A.V."/>
            <person name="Mardanov A.V."/>
            <person name="Ravin N.V."/>
        </authorList>
    </citation>
    <scope>NUCLEOTIDE SEQUENCE [LARGE SCALE GENOMIC DNA]</scope>
    <source>
        <strain evidence="5">LN</strain>
    </source>
</reference>
<dbReference type="PANTHER" id="PTHR16305:SF35">
    <property type="entry name" value="TRANSCRIPTIONAL ACTIVATOR DOMAIN"/>
    <property type="match status" value="1"/>
</dbReference>
<evidence type="ECO:0000256" key="1">
    <source>
        <dbReference type="ARBA" id="ARBA00022741"/>
    </source>
</evidence>
<dbReference type="EMBL" id="CP141614">
    <property type="protein sequence ID" value="WRP15627.1"/>
    <property type="molecule type" value="Genomic_DNA"/>
</dbReference>
<keyword evidence="2" id="KW-0067">ATP-binding</keyword>
<dbReference type="Gene3D" id="1.25.40.10">
    <property type="entry name" value="Tetratricopeptide repeat domain"/>
    <property type="match status" value="1"/>
</dbReference>
<keyword evidence="5" id="KW-1185">Reference proteome</keyword>
<dbReference type="InterPro" id="IPR041664">
    <property type="entry name" value="AAA_16"/>
</dbReference>
<dbReference type="InterPro" id="IPR016032">
    <property type="entry name" value="Sig_transdc_resp-reg_C-effctor"/>
</dbReference>
<dbReference type="PRINTS" id="PR00038">
    <property type="entry name" value="HTHLUXR"/>
</dbReference>
<dbReference type="PROSITE" id="PS50043">
    <property type="entry name" value="HTH_LUXR_2"/>
    <property type="match status" value="1"/>
</dbReference>
<name>A0ABZ1BS44_9FIRM</name>
<dbReference type="PANTHER" id="PTHR16305">
    <property type="entry name" value="TESTICULAR SOLUBLE ADENYLYL CYCLASE"/>
    <property type="match status" value="1"/>
</dbReference>
<dbReference type="Gene3D" id="3.40.50.300">
    <property type="entry name" value="P-loop containing nucleotide triphosphate hydrolases"/>
    <property type="match status" value="1"/>
</dbReference>
<dbReference type="Pfam" id="PF00196">
    <property type="entry name" value="GerE"/>
    <property type="match status" value="1"/>
</dbReference>
<dbReference type="SUPFAM" id="SSF52540">
    <property type="entry name" value="P-loop containing nucleoside triphosphate hydrolases"/>
    <property type="match status" value="1"/>
</dbReference>